<feature type="transmembrane region" description="Helical" evidence="6">
    <location>
        <begin position="95"/>
        <end position="115"/>
    </location>
</feature>
<name>A0A8B7YSR6_ACAPL</name>
<dbReference type="AlphaFoldDB" id="A0A8B7YSR6"/>
<dbReference type="OMA" id="FRDNDER"/>
<keyword evidence="8" id="KW-1185">Reference proteome</keyword>
<evidence type="ECO:0000256" key="4">
    <source>
        <dbReference type="ARBA" id="ARBA00022989"/>
    </source>
</evidence>
<feature type="transmembrane region" description="Helical" evidence="6">
    <location>
        <begin position="122"/>
        <end position="141"/>
    </location>
</feature>
<keyword evidence="5 6" id="KW-0472">Membrane</keyword>
<comment type="subcellular location">
    <subcellularLocation>
        <location evidence="1">Membrane</location>
        <topology evidence="1">Multi-pass membrane protein</topology>
    </subcellularLocation>
</comment>
<dbReference type="GO" id="GO:0015842">
    <property type="term" value="P:aminergic neurotransmitter loading into synaptic vesicle"/>
    <property type="evidence" value="ECO:0007669"/>
    <property type="project" value="TreeGrafter"/>
</dbReference>
<proteinExistence type="predicted"/>
<dbReference type="KEGG" id="aplc:110981977"/>
<dbReference type="GO" id="GO:0043195">
    <property type="term" value="C:terminal bouton"/>
    <property type="evidence" value="ECO:0007669"/>
    <property type="project" value="TreeGrafter"/>
</dbReference>
<keyword evidence="4 6" id="KW-1133">Transmembrane helix</keyword>
<dbReference type="RefSeq" id="XP_022095742.1">
    <property type="nucleotide sequence ID" value="XM_022240050.1"/>
</dbReference>
<feature type="transmembrane region" description="Helical" evidence="6">
    <location>
        <begin position="153"/>
        <end position="171"/>
    </location>
</feature>
<dbReference type="InterPro" id="IPR050930">
    <property type="entry name" value="MFS_Vesicular_Transporter"/>
</dbReference>
<sequence length="466" mass="49681">MTIMTALRGVRDSRVTLVVVASTALFLDEFLLAVVVPILPVVFLDMCLGLDSSTFAGLGNVTGYSPTSLGPITATDVNESPYKECERAVNTQMGLFFGCQFAIRVVMGFFGNYICERFGFHLPMFVGCTLLLVSSLVYAIAESHAVYFTARMIHGLAAIPNDVAALGLLAYRFRDNDETRGFVLGIAISGFAVGTMISPPFGGVVFFYLGKAAPFIIIAGFLGLLALAEIVIYDHSTTQEKVGVMATVRLLLDPLILVQAGVLTIASMGFGLLEPSLPIWMLGTMDVEEWQLGIVFLPLSIASIIGSLVLGYFSYKIGRWLCAAVSMVVLGIALSAIPFGGNIAGLIAPMTMFGLSFGSLDATTCALFNLLVEQRHRGAYGGAATLTIITFSIGFVVGPALSAALVNVIGFPWMLRGTGILTVLCSPLCLFMRNVDRAPSSGTNEEERMLILGTHKPETVVCQGQS</sequence>
<feature type="transmembrane region" description="Helical" evidence="6">
    <location>
        <begin position="15"/>
        <end position="43"/>
    </location>
</feature>
<gene>
    <name evidence="9" type="primary">LOC110981977</name>
</gene>
<dbReference type="GeneID" id="110981977"/>
<evidence type="ECO:0000256" key="6">
    <source>
        <dbReference type="SAM" id="Phobius"/>
    </source>
</evidence>
<feature type="transmembrane region" description="Helical" evidence="6">
    <location>
        <begin position="320"/>
        <end position="340"/>
    </location>
</feature>
<keyword evidence="2" id="KW-0813">Transport</keyword>
<dbReference type="PROSITE" id="PS50850">
    <property type="entry name" value="MFS"/>
    <property type="match status" value="1"/>
</dbReference>
<feature type="transmembrane region" description="Helical" evidence="6">
    <location>
        <begin position="413"/>
        <end position="431"/>
    </location>
</feature>
<feature type="domain" description="Major facilitator superfamily (MFS) profile" evidence="7">
    <location>
        <begin position="17"/>
        <end position="437"/>
    </location>
</feature>
<dbReference type="PANTHER" id="PTHR23506">
    <property type="entry name" value="GH10249P"/>
    <property type="match status" value="1"/>
</dbReference>
<evidence type="ECO:0000256" key="1">
    <source>
        <dbReference type="ARBA" id="ARBA00004141"/>
    </source>
</evidence>
<feature type="transmembrane region" description="Helical" evidence="6">
    <location>
        <begin position="346"/>
        <end position="372"/>
    </location>
</feature>
<dbReference type="InterPro" id="IPR036259">
    <property type="entry name" value="MFS_trans_sf"/>
</dbReference>
<organism evidence="8 9">
    <name type="scientific">Acanthaster planci</name>
    <name type="common">Crown-of-thorns starfish</name>
    <dbReference type="NCBI Taxonomy" id="133434"/>
    <lineage>
        <taxon>Eukaryota</taxon>
        <taxon>Metazoa</taxon>
        <taxon>Echinodermata</taxon>
        <taxon>Eleutherozoa</taxon>
        <taxon>Asterozoa</taxon>
        <taxon>Asteroidea</taxon>
        <taxon>Valvatacea</taxon>
        <taxon>Valvatida</taxon>
        <taxon>Acanthasteridae</taxon>
        <taxon>Acanthaster</taxon>
    </lineage>
</organism>
<dbReference type="SUPFAM" id="SSF103473">
    <property type="entry name" value="MFS general substrate transporter"/>
    <property type="match status" value="1"/>
</dbReference>
<protein>
    <submittedName>
        <fullName evidence="9">Chromaffin granule amine transporter-like isoform X1</fullName>
    </submittedName>
</protein>
<dbReference type="GO" id="GO:0030672">
    <property type="term" value="C:synaptic vesicle membrane"/>
    <property type="evidence" value="ECO:0007669"/>
    <property type="project" value="TreeGrafter"/>
</dbReference>
<evidence type="ECO:0000313" key="9">
    <source>
        <dbReference type="RefSeq" id="XP_022095742.1"/>
    </source>
</evidence>
<evidence type="ECO:0000256" key="3">
    <source>
        <dbReference type="ARBA" id="ARBA00022692"/>
    </source>
</evidence>
<reference evidence="9" key="1">
    <citation type="submission" date="2025-08" db="UniProtKB">
        <authorList>
            <consortium name="RefSeq"/>
        </authorList>
    </citation>
    <scope>IDENTIFICATION</scope>
</reference>
<feature type="transmembrane region" description="Helical" evidence="6">
    <location>
        <begin position="215"/>
        <end position="233"/>
    </location>
</feature>
<dbReference type="Pfam" id="PF07690">
    <property type="entry name" value="MFS_1"/>
    <property type="match status" value="1"/>
</dbReference>
<accession>A0A8B7YSR6</accession>
<dbReference type="OrthoDB" id="5086884at2759"/>
<feature type="transmembrane region" description="Helical" evidence="6">
    <location>
        <begin position="379"/>
        <end position="401"/>
    </location>
</feature>
<evidence type="ECO:0000256" key="5">
    <source>
        <dbReference type="ARBA" id="ARBA00023136"/>
    </source>
</evidence>
<dbReference type="GO" id="GO:0005335">
    <property type="term" value="F:serotonin:sodium:chloride symporter activity"/>
    <property type="evidence" value="ECO:0007669"/>
    <property type="project" value="TreeGrafter"/>
</dbReference>
<evidence type="ECO:0000259" key="7">
    <source>
        <dbReference type="PROSITE" id="PS50850"/>
    </source>
</evidence>
<dbReference type="Gene3D" id="1.20.1250.20">
    <property type="entry name" value="MFS general substrate transporter like domains"/>
    <property type="match status" value="2"/>
</dbReference>
<feature type="transmembrane region" description="Helical" evidence="6">
    <location>
        <begin position="183"/>
        <end position="209"/>
    </location>
</feature>
<dbReference type="InterPro" id="IPR011701">
    <property type="entry name" value="MFS"/>
</dbReference>
<evidence type="ECO:0000313" key="8">
    <source>
        <dbReference type="Proteomes" id="UP000694845"/>
    </source>
</evidence>
<keyword evidence="3 6" id="KW-0812">Transmembrane</keyword>
<dbReference type="PANTHER" id="PTHR23506:SF23">
    <property type="entry name" value="GH10249P"/>
    <property type="match status" value="1"/>
</dbReference>
<dbReference type="InterPro" id="IPR020846">
    <property type="entry name" value="MFS_dom"/>
</dbReference>
<feature type="transmembrane region" description="Helical" evidence="6">
    <location>
        <begin position="293"/>
        <end position="313"/>
    </location>
</feature>
<dbReference type="Proteomes" id="UP000694845">
    <property type="component" value="Unplaced"/>
</dbReference>
<feature type="transmembrane region" description="Helical" evidence="6">
    <location>
        <begin position="254"/>
        <end position="273"/>
    </location>
</feature>
<evidence type="ECO:0000256" key="2">
    <source>
        <dbReference type="ARBA" id="ARBA00022448"/>
    </source>
</evidence>